<reference evidence="3" key="1">
    <citation type="submission" date="2016-10" db="EMBL/GenBank/DDBJ databases">
        <authorList>
            <person name="Varghese N."/>
            <person name="Submissions S."/>
        </authorList>
    </citation>
    <scope>NUCLEOTIDE SEQUENCE [LARGE SCALE GENOMIC DNA]</scope>
    <source>
        <strain evidence="3">CGMCC 1.11022</strain>
    </source>
</reference>
<dbReference type="AlphaFoldDB" id="A0A1G8WWV8"/>
<dbReference type="InterPro" id="IPR004919">
    <property type="entry name" value="GmrSD_N"/>
</dbReference>
<keyword evidence="3" id="KW-1185">Reference proteome</keyword>
<dbReference type="PANTHER" id="PTHR39639:SF1">
    <property type="entry name" value="DUF262 DOMAIN-CONTAINING PROTEIN"/>
    <property type="match status" value="1"/>
</dbReference>
<evidence type="ECO:0000313" key="2">
    <source>
        <dbReference type="EMBL" id="SDJ82839.1"/>
    </source>
</evidence>
<protein>
    <recommendedName>
        <fullName evidence="1">GmrSD restriction endonucleases N-terminal domain-containing protein</fullName>
    </recommendedName>
</protein>
<dbReference type="Proteomes" id="UP000198894">
    <property type="component" value="Unassembled WGS sequence"/>
</dbReference>
<feature type="domain" description="GmrSD restriction endonucleases N-terminal" evidence="1">
    <location>
        <begin position="48"/>
        <end position="181"/>
    </location>
</feature>
<accession>A0A1G8WWV8</accession>
<evidence type="ECO:0000313" key="3">
    <source>
        <dbReference type="Proteomes" id="UP000198894"/>
    </source>
</evidence>
<dbReference type="PANTHER" id="PTHR39639">
    <property type="entry name" value="CHROMOSOME 16, WHOLE GENOME SHOTGUN SEQUENCE"/>
    <property type="match status" value="1"/>
</dbReference>
<name>A0A1G8WWV8_9HYPH</name>
<gene>
    <name evidence="2" type="ORF">SAMN05428953_109110</name>
</gene>
<proteinExistence type="predicted"/>
<dbReference type="EMBL" id="FNEE01000009">
    <property type="protein sequence ID" value="SDJ82839.1"/>
    <property type="molecule type" value="Genomic_DNA"/>
</dbReference>
<dbReference type="Pfam" id="PF03235">
    <property type="entry name" value="GmrSD_N"/>
    <property type="match status" value="1"/>
</dbReference>
<dbReference type="RefSeq" id="WP_091595096.1">
    <property type="nucleotide sequence ID" value="NZ_FNEE01000009.1"/>
</dbReference>
<evidence type="ECO:0000259" key="1">
    <source>
        <dbReference type="Pfam" id="PF03235"/>
    </source>
</evidence>
<organism evidence="2 3">
    <name type="scientific">Mesorhizobium muleiense</name>
    <dbReference type="NCBI Taxonomy" id="1004279"/>
    <lineage>
        <taxon>Bacteria</taxon>
        <taxon>Pseudomonadati</taxon>
        <taxon>Pseudomonadota</taxon>
        <taxon>Alphaproteobacteria</taxon>
        <taxon>Hyphomicrobiales</taxon>
        <taxon>Phyllobacteriaceae</taxon>
        <taxon>Mesorhizobium</taxon>
    </lineage>
</organism>
<sequence length="356" mass="41254">MSNLLLQLADPDEVAAIVDDVRREARYVVTDFSVELVVSKFRDEAETEGDIYVPEYQRSLAWNEEQSSYFIESLILRVPVPPVFLYDVEGRLEIVDGSQRIRSLVRYLRDGFALRGLEKLDILNGYHFADLPPSVQRRLNNTPIRSFVLDQGTDESTRVELFRRLNTSGKRLEDAEIRKGVYRGAFLDLVIERAASDLFKSLTPHMAKGVDARSERQELVTRFFIYCDRYLAFRHDVRKFLDSNMDKLNKSTDEARLSEMGAEFERTMQFIRMYYPKAFYRPDGGKRVPRVRFEAIAVGTALALRSDPALRPPSDAWLRSKQFEELVRTDASNSAPKLRGRIEYVRDSLLGRPYER</sequence>